<protein>
    <recommendedName>
        <fullName evidence="3">DUF1877 family protein</fullName>
    </recommendedName>
</protein>
<evidence type="ECO:0000313" key="2">
    <source>
        <dbReference type="Proteomes" id="UP000613974"/>
    </source>
</evidence>
<evidence type="ECO:0008006" key="3">
    <source>
        <dbReference type="Google" id="ProtNLM"/>
    </source>
</evidence>
<dbReference type="RefSeq" id="WP_189748416.1">
    <property type="nucleotide sequence ID" value="NZ_BMRL01000044.1"/>
</dbReference>
<dbReference type="Proteomes" id="UP000613974">
    <property type="component" value="Unassembled WGS sequence"/>
</dbReference>
<sequence>MSMIGQYLRLTPAELERALHDPEWAAEYAHELYARDDAAADARVHETDKAWHALDFLLKRHGFPVDVVFGESDMPWPEAEDWGYGPPRLLPADRVRAAADALEAHAPDRLTDGVTPADLAAANVYPQIVWERGEEPDWVAAHWADLAKYLRAAAREGDAMLLWIS</sequence>
<keyword evidence="2" id="KW-1185">Reference proteome</keyword>
<dbReference type="Pfam" id="PF08974">
    <property type="entry name" value="DUF1877"/>
    <property type="match status" value="1"/>
</dbReference>
<comment type="caution">
    <text evidence="1">The sequence shown here is derived from an EMBL/GenBank/DDBJ whole genome shotgun (WGS) entry which is preliminary data.</text>
</comment>
<dbReference type="EMBL" id="BNEC01000001">
    <property type="protein sequence ID" value="GHI66106.1"/>
    <property type="molecule type" value="Genomic_DNA"/>
</dbReference>
<dbReference type="Gene3D" id="3.40.1760.10">
    <property type="entry name" value="YfbM-like super family"/>
    <property type="match status" value="1"/>
</dbReference>
<name>A0ABQ3SD98_9ACTN</name>
<organism evidence="1 2">
    <name type="scientific">Streptomyces nojiriensis</name>
    <dbReference type="NCBI Taxonomy" id="66374"/>
    <lineage>
        <taxon>Bacteria</taxon>
        <taxon>Bacillati</taxon>
        <taxon>Actinomycetota</taxon>
        <taxon>Actinomycetes</taxon>
        <taxon>Kitasatosporales</taxon>
        <taxon>Streptomycetaceae</taxon>
        <taxon>Streptomyces</taxon>
    </lineage>
</organism>
<evidence type="ECO:0000313" key="1">
    <source>
        <dbReference type="EMBL" id="GHI66106.1"/>
    </source>
</evidence>
<gene>
    <name evidence="1" type="ORF">Snoj_00240</name>
</gene>
<dbReference type="InterPro" id="IPR035944">
    <property type="entry name" value="YfbM-like_sf"/>
</dbReference>
<proteinExistence type="predicted"/>
<dbReference type="SUPFAM" id="SSF111069">
    <property type="entry name" value="Hypothetical protein yfbM"/>
    <property type="match status" value="1"/>
</dbReference>
<dbReference type="InterPro" id="IPR015068">
    <property type="entry name" value="DUF1877"/>
</dbReference>
<accession>A0ABQ3SD98</accession>
<reference evidence="2" key="1">
    <citation type="submission" date="2023-07" db="EMBL/GenBank/DDBJ databases">
        <title>Whole genome shotgun sequence of Streptomyces nojiriensis NBRC 13794.</title>
        <authorList>
            <person name="Komaki H."/>
            <person name="Tamura T."/>
        </authorList>
    </citation>
    <scope>NUCLEOTIDE SEQUENCE [LARGE SCALE GENOMIC DNA]</scope>
    <source>
        <strain evidence="2">NBRC 13794</strain>
    </source>
</reference>